<organism evidence="1">
    <name type="scientific">Acididesulfobacillus acetoxydans</name>
    <dbReference type="NCBI Taxonomy" id="1561005"/>
    <lineage>
        <taxon>Bacteria</taxon>
        <taxon>Bacillati</taxon>
        <taxon>Bacillota</taxon>
        <taxon>Clostridia</taxon>
        <taxon>Eubacteriales</taxon>
        <taxon>Peptococcaceae</taxon>
        <taxon>Acididesulfobacillus</taxon>
    </lineage>
</organism>
<gene>
    <name evidence="1" type="ORF">DEACI_2878</name>
</gene>
<dbReference type="Proteomes" id="UP000836597">
    <property type="component" value="Chromosome"/>
</dbReference>
<evidence type="ECO:0008006" key="2">
    <source>
        <dbReference type="Google" id="ProtNLM"/>
    </source>
</evidence>
<protein>
    <recommendedName>
        <fullName evidence="2">DUF4116 domain-containing protein</fullName>
    </recommendedName>
</protein>
<accession>A0A8S0Y3L9</accession>
<dbReference type="RefSeq" id="WP_240985613.1">
    <property type="nucleotide sequence ID" value="NZ_LR746496.1"/>
</dbReference>
<proteinExistence type="predicted"/>
<dbReference type="KEGG" id="aacx:DEACI_2878"/>
<dbReference type="EMBL" id="LR746496">
    <property type="protein sequence ID" value="CAA7602205.1"/>
    <property type="molecule type" value="Genomic_DNA"/>
</dbReference>
<sequence length="224" mass="26861">MNELYELNINELAERLEKTTEYNKLFCILMILREKGYDISSWVEKIIAPLKDKRLIAEFRLVMLMSEKSAQFRLSLNEMSEDKIIYHVKRNPNFVFYLYKPTARVLLAVFQRDKGFNKYFHQSIDEIISNLPEKELFKVLSQEPELIKYLNNPTEQYLIEAVKRNPRVIRYLDCPEKLSKLCAKIPRNKKEFTRILWKFRSDQTTKLHNHPLENSSFLWFSKGT</sequence>
<dbReference type="AlphaFoldDB" id="A0A8S0Y3L9"/>
<name>A0A8S0Y3L9_9FIRM</name>
<evidence type="ECO:0000313" key="1">
    <source>
        <dbReference type="EMBL" id="CAA7602205.1"/>
    </source>
</evidence>
<reference evidence="1" key="1">
    <citation type="submission" date="2020-01" db="EMBL/GenBank/DDBJ databases">
        <authorList>
            <person name="Hornung B."/>
        </authorList>
    </citation>
    <scope>NUCLEOTIDE SEQUENCE</scope>
    <source>
        <strain evidence="1">PacBioINE</strain>
    </source>
</reference>